<dbReference type="FunFam" id="3.40.309.10:FF:000009">
    <property type="entry name" value="Aldehyde dehydrogenase A"/>
    <property type="match status" value="1"/>
</dbReference>
<organism evidence="6 7">
    <name type="scientific">Pedobacter cryoconitis</name>
    <dbReference type="NCBI Taxonomy" id="188932"/>
    <lineage>
        <taxon>Bacteria</taxon>
        <taxon>Pseudomonadati</taxon>
        <taxon>Bacteroidota</taxon>
        <taxon>Sphingobacteriia</taxon>
        <taxon>Sphingobacteriales</taxon>
        <taxon>Sphingobacteriaceae</taxon>
        <taxon>Pedobacter</taxon>
    </lineage>
</organism>
<feature type="domain" description="Aldehyde dehydrogenase" evidence="5">
    <location>
        <begin position="2"/>
        <end position="449"/>
    </location>
</feature>
<accession>A0A7W9E183</accession>
<dbReference type="AlphaFoldDB" id="A0A7W9E183"/>
<evidence type="ECO:0000313" key="6">
    <source>
        <dbReference type="EMBL" id="MBB5638079.1"/>
    </source>
</evidence>
<protein>
    <submittedName>
        <fullName evidence="6">Acyl-CoA reductase-like NAD-dependent aldehyde dehydrogenase</fullName>
    </submittedName>
</protein>
<proteinExistence type="inferred from homology"/>
<keyword evidence="2 4" id="KW-0560">Oxidoreductase</keyword>
<dbReference type="InterPro" id="IPR016163">
    <property type="entry name" value="Ald_DH_C"/>
</dbReference>
<comment type="similarity">
    <text evidence="1 4">Belongs to the aldehyde dehydrogenase family.</text>
</comment>
<gene>
    <name evidence="6" type="ORF">HDE68_004005</name>
</gene>
<comment type="caution">
    <text evidence="6">The sequence shown here is derived from an EMBL/GenBank/DDBJ whole genome shotgun (WGS) entry which is preliminary data.</text>
</comment>
<dbReference type="Pfam" id="PF00171">
    <property type="entry name" value="Aldedh"/>
    <property type="match status" value="1"/>
</dbReference>
<dbReference type="PROSITE" id="PS00687">
    <property type="entry name" value="ALDEHYDE_DEHYDR_GLU"/>
    <property type="match status" value="1"/>
</dbReference>
<dbReference type="InterPro" id="IPR016161">
    <property type="entry name" value="Ald_DH/histidinol_DH"/>
</dbReference>
<evidence type="ECO:0000256" key="1">
    <source>
        <dbReference type="ARBA" id="ARBA00009986"/>
    </source>
</evidence>
<feature type="active site" evidence="3">
    <location>
        <position position="226"/>
    </location>
</feature>
<evidence type="ECO:0000256" key="3">
    <source>
        <dbReference type="PROSITE-ProRule" id="PRU10007"/>
    </source>
</evidence>
<dbReference type="InterPro" id="IPR029510">
    <property type="entry name" value="Ald_DH_CS_GLU"/>
</dbReference>
<dbReference type="GO" id="GO:0016620">
    <property type="term" value="F:oxidoreductase activity, acting on the aldehyde or oxo group of donors, NAD or NADP as acceptor"/>
    <property type="evidence" value="ECO:0007669"/>
    <property type="project" value="InterPro"/>
</dbReference>
<evidence type="ECO:0000256" key="4">
    <source>
        <dbReference type="RuleBase" id="RU003345"/>
    </source>
</evidence>
<dbReference type="RefSeq" id="WP_183883927.1">
    <property type="nucleotide sequence ID" value="NZ_JACHCE010000007.1"/>
</dbReference>
<dbReference type="SUPFAM" id="SSF53720">
    <property type="entry name" value="ALDH-like"/>
    <property type="match status" value="1"/>
</dbReference>
<dbReference type="EMBL" id="JACHCE010000007">
    <property type="protein sequence ID" value="MBB5638079.1"/>
    <property type="molecule type" value="Genomic_DNA"/>
</dbReference>
<dbReference type="InterPro" id="IPR016162">
    <property type="entry name" value="Ald_DH_N"/>
</dbReference>
<dbReference type="PANTHER" id="PTHR11699">
    <property type="entry name" value="ALDEHYDE DEHYDROGENASE-RELATED"/>
    <property type="match status" value="1"/>
</dbReference>
<dbReference type="Gene3D" id="3.40.309.10">
    <property type="entry name" value="Aldehyde Dehydrogenase, Chain A, domain 2"/>
    <property type="match status" value="1"/>
</dbReference>
<dbReference type="CDD" id="cd07102">
    <property type="entry name" value="ALDH_EDX86601"/>
    <property type="match status" value="1"/>
</dbReference>
<sequence length="455" mass="50518">MNIINPATEEIITTLQEDNEASLNQKIAILKKSQEDWAKQGLKERTKVIQNFYDLLDTENETLAAVLTSEVGKPLQQSRNEINGAKTRIQWMLHNSDKYLSDELIVNTSELKEIISYDPLGVICNISAWNYPYLVGVNVFIPALLAGNAVMYKPSEYASLTGLEIERLLKKAGVPDGVFQIALGAHQTGELLLDLDFDGYFFTGSYRTGQHIYQKVAAKMVPCQLELGGKDPLYVTEDVKDINAVAIGTADGAFYNNGQSCCAVERIYVHEKIYEDYISAFNKELKSWKIGSPTEKGVYIGSLTRKEQLNVLEQQVEDAVKNGAVLLTGGKRINGKGYNFEPTILVNVSNEMKVMQEESFGPIIGIMKVKDDAEAIRMMQDTEYGLTASVYSASMDRAQQILSQIDSGTGYWNCCDRVSAGLPWSGRKHSGIGATLSHQGLRAFTKPKAWHLRNS</sequence>
<dbReference type="Gene3D" id="3.40.605.10">
    <property type="entry name" value="Aldehyde Dehydrogenase, Chain A, domain 1"/>
    <property type="match status" value="1"/>
</dbReference>
<evidence type="ECO:0000256" key="2">
    <source>
        <dbReference type="ARBA" id="ARBA00023002"/>
    </source>
</evidence>
<dbReference type="InterPro" id="IPR015590">
    <property type="entry name" value="Aldehyde_DH_dom"/>
</dbReference>
<dbReference type="PROSITE" id="PS00070">
    <property type="entry name" value="ALDEHYDE_DEHYDR_CYS"/>
    <property type="match status" value="1"/>
</dbReference>
<dbReference type="InterPro" id="IPR016160">
    <property type="entry name" value="Ald_DH_CS_CYS"/>
</dbReference>
<dbReference type="Proteomes" id="UP000537204">
    <property type="component" value="Unassembled WGS sequence"/>
</dbReference>
<evidence type="ECO:0000313" key="7">
    <source>
        <dbReference type="Proteomes" id="UP000537204"/>
    </source>
</evidence>
<reference evidence="6 7" key="1">
    <citation type="submission" date="2020-08" db="EMBL/GenBank/DDBJ databases">
        <title>Genomic Encyclopedia of Type Strains, Phase IV (KMG-V): Genome sequencing to study the core and pangenomes of soil and plant-associated prokaryotes.</title>
        <authorList>
            <person name="Whitman W."/>
        </authorList>
    </citation>
    <scope>NUCLEOTIDE SEQUENCE [LARGE SCALE GENOMIC DNA]</scope>
    <source>
        <strain evidence="6 7">S3M1</strain>
    </source>
</reference>
<evidence type="ECO:0000259" key="5">
    <source>
        <dbReference type="Pfam" id="PF00171"/>
    </source>
</evidence>
<name>A0A7W9E183_9SPHI</name>